<evidence type="ECO:0000259" key="2">
    <source>
        <dbReference type="Pfam" id="PF13962"/>
    </source>
</evidence>
<name>A0A6A1UIE1_9ROSI</name>
<dbReference type="Proteomes" id="UP000516437">
    <property type="component" value="Unassembled WGS sequence"/>
</dbReference>
<dbReference type="InterPro" id="IPR026961">
    <property type="entry name" value="PGG_dom"/>
</dbReference>
<evidence type="ECO:0000256" key="1">
    <source>
        <dbReference type="SAM" id="Phobius"/>
    </source>
</evidence>
<comment type="caution">
    <text evidence="3">The sequence shown here is derived from an EMBL/GenBank/DDBJ whole genome shotgun (WGS) entry which is preliminary data.</text>
</comment>
<feature type="transmembrane region" description="Helical" evidence="1">
    <location>
        <begin position="79"/>
        <end position="97"/>
    </location>
</feature>
<gene>
    <name evidence="3" type="ORF">CJ030_MR0G007886</name>
</gene>
<dbReference type="PANTHER" id="PTHR24177">
    <property type="entry name" value="CASKIN"/>
    <property type="match status" value="1"/>
</dbReference>
<keyword evidence="1" id="KW-1133">Transmembrane helix</keyword>
<keyword evidence="4" id="KW-1185">Reference proteome</keyword>
<dbReference type="GO" id="GO:0016020">
    <property type="term" value="C:membrane"/>
    <property type="evidence" value="ECO:0007669"/>
    <property type="project" value="TreeGrafter"/>
</dbReference>
<reference evidence="3 4" key="1">
    <citation type="journal article" date="2019" name="Plant Biotechnol. J.">
        <title>The red bayberry genome and genetic basis of sex determination.</title>
        <authorList>
            <person name="Jia H.M."/>
            <person name="Jia H.J."/>
            <person name="Cai Q.L."/>
            <person name="Wang Y."/>
            <person name="Zhao H.B."/>
            <person name="Yang W.F."/>
            <person name="Wang G.Y."/>
            <person name="Li Y.H."/>
            <person name="Zhan D.L."/>
            <person name="Shen Y.T."/>
            <person name="Niu Q.F."/>
            <person name="Chang L."/>
            <person name="Qiu J."/>
            <person name="Zhao L."/>
            <person name="Xie H.B."/>
            <person name="Fu W.Y."/>
            <person name="Jin J."/>
            <person name="Li X.W."/>
            <person name="Jiao Y."/>
            <person name="Zhou C.C."/>
            <person name="Tu T."/>
            <person name="Chai C.Y."/>
            <person name="Gao J.L."/>
            <person name="Fan L.J."/>
            <person name="van de Weg E."/>
            <person name="Wang J.Y."/>
            <person name="Gao Z.S."/>
        </authorList>
    </citation>
    <scope>NUCLEOTIDE SEQUENCE [LARGE SCALE GENOMIC DNA]</scope>
    <source>
        <tissue evidence="3">Leaves</tissue>
    </source>
</reference>
<proteinExistence type="predicted"/>
<keyword evidence="1" id="KW-0472">Membrane</keyword>
<evidence type="ECO:0000313" key="3">
    <source>
        <dbReference type="EMBL" id="KAB1200195.1"/>
    </source>
</evidence>
<feature type="transmembrane region" description="Helical" evidence="1">
    <location>
        <begin position="157"/>
        <end position="183"/>
    </location>
</feature>
<feature type="transmembrane region" description="Helical" evidence="1">
    <location>
        <begin position="117"/>
        <end position="137"/>
    </location>
</feature>
<dbReference type="Pfam" id="PF13962">
    <property type="entry name" value="PGG"/>
    <property type="match status" value="1"/>
</dbReference>
<accession>A0A6A1UIE1</accession>
<dbReference type="AlphaFoldDB" id="A0A6A1UIE1"/>
<organism evidence="3 4">
    <name type="scientific">Morella rubra</name>
    <name type="common">Chinese bayberry</name>
    <dbReference type="NCBI Taxonomy" id="262757"/>
    <lineage>
        <taxon>Eukaryota</taxon>
        <taxon>Viridiplantae</taxon>
        <taxon>Streptophyta</taxon>
        <taxon>Embryophyta</taxon>
        <taxon>Tracheophyta</taxon>
        <taxon>Spermatophyta</taxon>
        <taxon>Magnoliopsida</taxon>
        <taxon>eudicotyledons</taxon>
        <taxon>Gunneridae</taxon>
        <taxon>Pentapetalae</taxon>
        <taxon>rosids</taxon>
        <taxon>fabids</taxon>
        <taxon>Fagales</taxon>
        <taxon>Myricaceae</taxon>
        <taxon>Morella</taxon>
    </lineage>
</organism>
<dbReference type="PANTHER" id="PTHR24177:SF292">
    <property type="entry name" value="ANKYRIN REPEAT FAMILY PROTEIN-RELATED"/>
    <property type="match status" value="1"/>
</dbReference>
<dbReference type="OrthoDB" id="1652385at2759"/>
<evidence type="ECO:0000313" key="4">
    <source>
        <dbReference type="Proteomes" id="UP000516437"/>
    </source>
</evidence>
<keyword evidence="1" id="KW-0812">Transmembrane</keyword>
<feature type="domain" description="PGG" evidence="2">
    <location>
        <begin position="69"/>
        <end position="181"/>
    </location>
</feature>
<protein>
    <recommendedName>
        <fullName evidence="2">PGG domain-containing protein</fullName>
    </recommendedName>
</protein>
<dbReference type="EMBL" id="RXIC02000202">
    <property type="protein sequence ID" value="KAB1200195.1"/>
    <property type="molecule type" value="Genomic_DNA"/>
</dbReference>
<sequence length="233" mass="25920">MLHLAGHLAPSERLDTVPGPALQMQRELLWFKEIEKIVRPSFATMENSDNLTPKDLFRQKHRDLQEAGEKWMKDTTNSCMLVATLIATVVFAATFTVPGGNNQTSTPIFLENKWFMVFFVTVAIALLSSSTSILIFLSILTSRYTEDDFLVRLPKRLVLGLSTLFILIVSMVIAFSSTCFLVYNSKSERVPTIIFAAAGGEGRKIAIDLTIAAGGGVRKKVLPYKRPYTNSII</sequence>